<reference evidence="2" key="1">
    <citation type="submission" date="2022-08" db="EMBL/GenBank/DDBJ databases">
        <title>Complete genome sequence of 14 non-tuberculosis mycobacteria type-strains.</title>
        <authorList>
            <person name="Igarashi Y."/>
            <person name="Osugi A."/>
            <person name="Mitarai S."/>
        </authorList>
    </citation>
    <scope>NUCLEOTIDE SEQUENCE</scope>
    <source>
        <strain evidence="2">ATCC 51985</strain>
    </source>
</reference>
<dbReference type="RefSeq" id="WP_239723038.1">
    <property type="nucleotide sequence ID" value="NZ_CP092423.2"/>
</dbReference>
<gene>
    <name evidence="2" type="ORF">MJO58_12895</name>
</gene>
<sequence>MVGTGVVLAAATGSPYTPVLAATDVTADDGADAVVEWHPDRELNRELNRELKMAPIGLVNHQFACLAWVPRNRPRRPGWHSRTCYSLPIPAGGFASRTFHGEEARMDSSAGGRVRPISRKHSAAEGNTS</sequence>
<keyword evidence="3" id="KW-1185">Reference proteome</keyword>
<evidence type="ECO:0000256" key="1">
    <source>
        <dbReference type="SAM" id="MobiDB-lite"/>
    </source>
</evidence>
<dbReference type="Proteomes" id="UP001055171">
    <property type="component" value="Chromosome"/>
</dbReference>
<dbReference type="EMBL" id="CP092423">
    <property type="protein sequence ID" value="ULP44722.1"/>
    <property type="molecule type" value="Genomic_DNA"/>
</dbReference>
<proteinExistence type="predicted"/>
<name>A0ABY3V183_MYCLN</name>
<evidence type="ECO:0000313" key="2">
    <source>
        <dbReference type="EMBL" id="ULP44722.1"/>
    </source>
</evidence>
<protein>
    <submittedName>
        <fullName evidence="2">Uncharacterized protein</fullName>
    </submittedName>
</protein>
<evidence type="ECO:0000313" key="3">
    <source>
        <dbReference type="Proteomes" id="UP001055171"/>
    </source>
</evidence>
<feature type="region of interest" description="Disordered" evidence="1">
    <location>
        <begin position="102"/>
        <end position="129"/>
    </location>
</feature>
<accession>A0ABY3V183</accession>
<organism evidence="2 3">
    <name type="scientific">Mycobacterium lentiflavum</name>
    <dbReference type="NCBI Taxonomy" id="141349"/>
    <lineage>
        <taxon>Bacteria</taxon>
        <taxon>Bacillati</taxon>
        <taxon>Actinomycetota</taxon>
        <taxon>Actinomycetes</taxon>
        <taxon>Mycobacteriales</taxon>
        <taxon>Mycobacteriaceae</taxon>
        <taxon>Mycobacterium</taxon>
        <taxon>Mycobacterium simiae complex</taxon>
    </lineage>
</organism>